<dbReference type="Pfam" id="PF20151">
    <property type="entry name" value="DUF6533"/>
    <property type="match status" value="1"/>
</dbReference>
<name>A0A8H7NWA5_9APHY</name>
<proteinExistence type="predicted"/>
<dbReference type="Proteomes" id="UP000639403">
    <property type="component" value="Unassembled WGS sequence"/>
</dbReference>
<dbReference type="AlphaFoldDB" id="A0A8H7NWA5"/>
<evidence type="ECO:0000259" key="2">
    <source>
        <dbReference type="Pfam" id="PF20151"/>
    </source>
</evidence>
<feature type="transmembrane region" description="Helical" evidence="1">
    <location>
        <begin position="123"/>
        <end position="142"/>
    </location>
</feature>
<feature type="domain" description="DUF6533" evidence="2">
    <location>
        <begin position="44"/>
        <end position="83"/>
    </location>
</feature>
<accession>A0A8H7NWA5</accession>
<reference evidence="3" key="2">
    <citation type="journal article" name="Front. Microbiol.">
        <title>Degradative Capacity of Two Strains of Rhodonia placenta: From Phenotype to Genotype.</title>
        <authorList>
            <person name="Kolle M."/>
            <person name="Horta M.A.C."/>
            <person name="Nowrousian M."/>
            <person name="Ohm R.A."/>
            <person name="Benz J.P."/>
            <person name="Pilgard A."/>
        </authorList>
    </citation>
    <scope>NUCLEOTIDE SEQUENCE</scope>
    <source>
        <strain evidence="3">FPRL280</strain>
    </source>
</reference>
<protein>
    <recommendedName>
        <fullName evidence="2">DUF6533 domain-containing protein</fullName>
    </recommendedName>
</protein>
<evidence type="ECO:0000256" key="1">
    <source>
        <dbReference type="SAM" id="Phobius"/>
    </source>
</evidence>
<organism evidence="3 4">
    <name type="scientific">Rhodonia placenta</name>
    <dbReference type="NCBI Taxonomy" id="104341"/>
    <lineage>
        <taxon>Eukaryota</taxon>
        <taxon>Fungi</taxon>
        <taxon>Dikarya</taxon>
        <taxon>Basidiomycota</taxon>
        <taxon>Agaricomycotina</taxon>
        <taxon>Agaricomycetes</taxon>
        <taxon>Polyporales</taxon>
        <taxon>Adustoporiaceae</taxon>
        <taxon>Rhodonia</taxon>
    </lineage>
</organism>
<feature type="transmembrane region" description="Helical" evidence="1">
    <location>
        <begin position="69"/>
        <end position="93"/>
    </location>
</feature>
<dbReference type="EMBL" id="JADOXO010000292">
    <property type="protein sequence ID" value="KAF9807137.1"/>
    <property type="molecule type" value="Genomic_DNA"/>
</dbReference>
<keyword evidence="1" id="KW-1133">Transmembrane helix</keyword>
<reference evidence="3" key="1">
    <citation type="submission" date="2020-11" db="EMBL/GenBank/DDBJ databases">
        <authorList>
            <person name="Koelle M."/>
            <person name="Horta M.A.C."/>
            <person name="Nowrousian M."/>
            <person name="Ohm R.A."/>
            <person name="Benz P."/>
            <person name="Pilgard A."/>
        </authorList>
    </citation>
    <scope>NUCLEOTIDE SEQUENCE</scope>
    <source>
        <strain evidence="3">FPRL280</strain>
    </source>
</reference>
<feature type="transmembrane region" description="Helical" evidence="1">
    <location>
        <begin position="100"/>
        <end position="117"/>
    </location>
</feature>
<comment type="caution">
    <text evidence="3">The sequence shown here is derived from an EMBL/GenBank/DDBJ whole genome shotgun (WGS) entry which is preliminary data.</text>
</comment>
<evidence type="ECO:0000313" key="4">
    <source>
        <dbReference type="Proteomes" id="UP000639403"/>
    </source>
</evidence>
<keyword evidence="1" id="KW-0812">Transmembrane</keyword>
<dbReference type="InterPro" id="IPR045340">
    <property type="entry name" value="DUF6533"/>
</dbReference>
<sequence>MYGPGDGLMASDGAVWLLYISKLPLNHLPSCATSSIRLKMSRIAAALIVYEHILTSGDEIRLKWGYRRLIVAICFYLNRLTLLALGITGLLLVLPWKHKMLCIIAITAAVSAFRTYLAGNRSWCLAGVALAFGLVPVGTNLVNTTTSDLTLSLLILTGYSTDSPEYPSNSQSTMGSHTVKATSRCLPQRTRRSRRVLGVRFADSVLAFLAYQMHSYHCDTSMCNSMRCNGDPGDMEQHVQYSSRAFRALLLLNVIDMVTYHLNSLVGNLTAFILPLSSVLISRLLFNLRDATHRYEEGNTPSLPCTISDTAYPSFDAECQAWRIKIEDAEQRYDSDDDSFEEDEITDDDATLCDTTRRRVCDPLNTV</sequence>
<feature type="transmembrane region" description="Helical" evidence="1">
    <location>
        <begin position="269"/>
        <end position="286"/>
    </location>
</feature>
<keyword evidence="1" id="KW-0472">Membrane</keyword>
<gene>
    <name evidence="3" type="ORF">IEO21_08369</name>
</gene>
<evidence type="ECO:0000313" key="3">
    <source>
        <dbReference type="EMBL" id="KAF9807137.1"/>
    </source>
</evidence>